<gene>
    <name evidence="7" type="ORF">HYH02_002791</name>
</gene>
<feature type="region of interest" description="Disordered" evidence="5">
    <location>
        <begin position="202"/>
        <end position="243"/>
    </location>
</feature>
<dbReference type="PRINTS" id="PR00468">
    <property type="entry name" value="PLTLPOXGNASE"/>
</dbReference>
<keyword evidence="4" id="KW-0443">Lipid metabolism</keyword>
<dbReference type="OrthoDB" id="407298at2759"/>
<evidence type="ECO:0000256" key="3">
    <source>
        <dbReference type="ARBA" id="ARBA00023002"/>
    </source>
</evidence>
<evidence type="ECO:0000313" key="8">
    <source>
        <dbReference type="Proteomes" id="UP000613740"/>
    </source>
</evidence>
<dbReference type="PROSITE" id="PS00081">
    <property type="entry name" value="LIPOXYGENASE_2"/>
    <property type="match status" value="1"/>
</dbReference>
<dbReference type="InterPro" id="IPR036226">
    <property type="entry name" value="LipOase_C_sf"/>
</dbReference>
<comment type="caution">
    <text evidence="7">The sequence shown here is derived from an EMBL/GenBank/DDBJ whole genome shotgun (WGS) entry which is preliminary data.</text>
</comment>
<keyword evidence="3" id="KW-0560">Oxidoreductase</keyword>
<keyword evidence="2" id="KW-0223">Dioxygenase</keyword>
<dbReference type="EC" id="1.13.11.-" evidence="4"/>
<feature type="region of interest" description="Disordered" evidence="5">
    <location>
        <begin position="49"/>
        <end position="83"/>
    </location>
</feature>
<dbReference type="InterPro" id="IPR001246">
    <property type="entry name" value="LipOase_plant"/>
</dbReference>
<dbReference type="GO" id="GO:0046872">
    <property type="term" value="F:metal ion binding"/>
    <property type="evidence" value="ECO:0007669"/>
    <property type="project" value="UniProtKB-UniRule"/>
</dbReference>
<keyword evidence="4" id="KW-0276">Fatty acid metabolism</keyword>
<evidence type="ECO:0000256" key="4">
    <source>
        <dbReference type="RuleBase" id="RU003975"/>
    </source>
</evidence>
<dbReference type="Gene3D" id="4.10.375.10">
    <property type="entry name" value="Lipoxygenase-1, Domain 2"/>
    <property type="match status" value="1"/>
</dbReference>
<comment type="function">
    <text evidence="4">Plant lipoxygenase may be involved in a number of diverse aspects of plant physiology including growth and development, pest resistance, and senescence or responses to wounding.</text>
</comment>
<dbReference type="GO" id="GO:0034440">
    <property type="term" value="P:lipid oxidation"/>
    <property type="evidence" value="ECO:0007669"/>
    <property type="project" value="InterPro"/>
</dbReference>
<dbReference type="Gene3D" id="2.60.60.20">
    <property type="entry name" value="PLAT/LH2 domain"/>
    <property type="match status" value="1"/>
</dbReference>
<organism evidence="7 8">
    <name type="scientific">Chlamydomonas schloesseri</name>
    <dbReference type="NCBI Taxonomy" id="2026947"/>
    <lineage>
        <taxon>Eukaryota</taxon>
        <taxon>Viridiplantae</taxon>
        <taxon>Chlorophyta</taxon>
        <taxon>core chlorophytes</taxon>
        <taxon>Chlorophyceae</taxon>
        <taxon>CS clade</taxon>
        <taxon>Chlamydomonadales</taxon>
        <taxon>Chlamydomonadaceae</taxon>
        <taxon>Chlamydomonas</taxon>
    </lineage>
</organism>
<evidence type="ECO:0000256" key="5">
    <source>
        <dbReference type="SAM" id="MobiDB-lite"/>
    </source>
</evidence>
<feature type="compositionally biased region" description="Low complexity" evidence="5">
    <location>
        <begin position="62"/>
        <end position="81"/>
    </location>
</feature>
<dbReference type="UniPathway" id="UPA00382"/>
<dbReference type="GO" id="GO:0031408">
    <property type="term" value="P:oxylipin biosynthetic process"/>
    <property type="evidence" value="ECO:0007669"/>
    <property type="project" value="UniProtKB-UniRule"/>
</dbReference>
<dbReference type="InterPro" id="IPR000907">
    <property type="entry name" value="LipOase"/>
</dbReference>
<dbReference type="Gene3D" id="1.20.245.10">
    <property type="entry name" value="Lipoxygenase-1, Domain 5"/>
    <property type="match status" value="1"/>
</dbReference>
<dbReference type="Pfam" id="PF00305">
    <property type="entry name" value="Lipoxygenase"/>
    <property type="match status" value="2"/>
</dbReference>
<feature type="domain" description="Lipoxygenase" evidence="6">
    <location>
        <begin position="151"/>
        <end position="1021"/>
    </location>
</feature>
<dbReference type="SUPFAM" id="SSF48484">
    <property type="entry name" value="Lipoxigenase"/>
    <property type="match status" value="2"/>
</dbReference>
<dbReference type="Gene3D" id="3.10.450.60">
    <property type="match status" value="1"/>
</dbReference>
<keyword evidence="4" id="KW-0275">Fatty acid biosynthesis</keyword>
<dbReference type="PRINTS" id="PR00087">
    <property type="entry name" value="LIPOXYGENASE"/>
</dbReference>
<dbReference type="PANTHER" id="PTHR11771">
    <property type="entry name" value="LIPOXYGENASE"/>
    <property type="match status" value="1"/>
</dbReference>
<dbReference type="Proteomes" id="UP000613740">
    <property type="component" value="Unassembled WGS sequence"/>
</dbReference>
<keyword evidence="1" id="KW-0479">Metal-binding</keyword>
<dbReference type="InterPro" id="IPR020834">
    <property type="entry name" value="LipOase_CS"/>
</dbReference>
<sequence length="1021" mass="109813">MTGAHHGGHGPEVAIWKASIESSAPLLGDTGTRLEIVVIDLETDRRSSATSVDAWRPPMLEAGPGSSTARSGGSSGSSNAGWKREGRLTLPADFCTPGAVLIRKSPTQEGAPSVDYIGTIKLVSANRVFHFPAHSWVSSEHGWRVFFEGTAYLPAATPPSLVDERLRELQELQGTPTTRTLERRPADRIYWYQTYDDLSSPGDGGYRPALGADPRRPYPRRLATNRGATPGTPDRELPPAKGDKPWLPYDEQFSFDKAADFNGDTLTAALPAAFAFIAEAGDQRRLTWLNLLPTAVRAVVRNVLRTVFRYAEPPAANFDSFEDVLAFFGEDAAVRGSNTSPTHLYPAGAGAAMKGFGAPQDPNNPAPFKTATGAWDFRLDSAAAAAINDQIAADRVGPVYDSATGAPSNAAATAGVTAYAATAADPSANGARAATISAPPQPGTPSLIGRLGSAVWRRLTNDPSHDINNLLYFPVPRVLDGRPDAWYADEEYGRQALAGFHPTAITALKQLPQEFGSAIRGEHIKAELQGATLEELVAAAAGGAKPRLYLIDHWDLSAYWAEAEAEAEAARKAGKKPTSAVQHAGRCLFYLRKDEATGEDSALVPIAIELAHPGTHKGGSNGAAAAPLPPTAGVVYSRSELVASPKTLAVWRLAKAVFRSLDSSIHQLVAHFNRTHSTLEPFLIAMRRQMSIMHPVAKLMLPHFRYTLNINRNARASLINAGGIIEKTFSAGAFAMRLASAVYGKSWTFKGQALPEDLRERGMLDSAGKPWLDYPFAIDGLDTWAALTSYFEEYISLYYKDDEAVEKDVELQAWWTEVKTEGHGDLVAFGLKTEQQVWGFTGPIAKRGDLVNVLATIAWLASGHHAAVNFGQYDFTSLILNASSLVRRPMPAPGEPAYKKLTDAALGPPQEKVFMTYLADPFSAVQVLATVKLLSAHARDEHTLDEANDYLVDPAACAANRSFIDAMKQLEAAIETRNANPANWARYGLAAGTAAPLPYTLLMASSPPGVTMRGVPYSVSI</sequence>
<feature type="compositionally biased region" description="Basic and acidic residues" evidence="5">
    <location>
        <begin position="233"/>
        <end position="243"/>
    </location>
</feature>
<proteinExistence type="inferred from homology"/>
<evidence type="ECO:0000256" key="1">
    <source>
        <dbReference type="ARBA" id="ARBA00022723"/>
    </source>
</evidence>
<dbReference type="PROSITE" id="PS51393">
    <property type="entry name" value="LIPOXYGENASE_3"/>
    <property type="match status" value="1"/>
</dbReference>
<reference evidence="7" key="1">
    <citation type="journal article" date="2020" name="bioRxiv">
        <title>Comparative genomics of Chlamydomonas.</title>
        <authorList>
            <person name="Craig R.J."/>
            <person name="Hasan A.R."/>
            <person name="Ness R.W."/>
            <person name="Keightley P.D."/>
        </authorList>
    </citation>
    <scope>NUCLEOTIDE SEQUENCE</scope>
    <source>
        <strain evidence="7">CCAP 11/173</strain>
    </source>
</reference>
<protein>
    <recommendedName>
        <fullName evidence="4">Lipoxygenase</fullName>
        <ecNumber evidence="4">1.13.11.-</ecNumber>
    </recommendedName>
</protein>
<name>A0A835WSG3_9CHLO</name>
<keyword evidence="8" id="KW-1185">Reference proteome</keyword>
<comment type="pathway">
    <text evidence="4">Lipid metabolism; oxylipin biosynthesis.</text>
</comment>
<dbReference type="AlphaFoldDB" id="A0A835WSG3"/>
<accession>A0A835WSG3</accession>
<dbReference type="GO" id="GO:0006633">
    <property type="term" value="P:fatty acid biosynthetic process"/>
    <property type="evidence" value="ECO:0007669"/>
    <property type="project" value="UniProtKB-KW"/>
</dbReference>
<keyword evidence="4" id="KW-0444">Lipid biosynthesis</keyword>
<dbReference type="EMBL" id="JAEHOD010000005">
    <property type="protein sequence ID" value="KAG2452554.1"/>
    <property type="molecule type" value="Genomic_DNA"/>
</dbReference>
<dbReference type="GO" id="GO:0016702">
    <property type="term" value="F:oxidoreductase activity, acting on single donors with incorporation of molecular oxygen, incorporation of two atoms of oxygen"/>
    <property type="evidence" value="ECO:0007669"/>
    <property type="project" value="InterPro"/>
</dbReference>
<dbReference type="InterPro" id="IPR013819">
    <property type="entry name" value="LipOase_C"/>
</dbReference>
<comment type="similarity">
    <text evidence="4">Belongs to the lipoxygenase family.</text>
</comment>
<keyword evidence="4" id="KW-0925">Oxylipin biosynthesis</keyword>
<evidence type="ECO:0000313" key="7">
    <source>
        <dbReference type="EMBL" id="KAG2452554.1"/>
    </source>
</evidence>
<evidence type="ECO:0000256" key="2">
    <source>
        <dbReference type="ARBA" id="ARBA00022964"/>
    </source>
</evidence>
<evidence type="ECO:0000259" key="6">
    <source>
        <dbReference type="PROSITE" id="PS51393"/>
    </source>
</evidence>